<sequence>MSGKPELPKGILGPQSKFLEFGLSTVSHTSPEIETATNQLEVKIRTSNPMKITANLIDHEKSEELQNHVLIQTRGEVVSLVVLIPGTGYYQLQIFALPRTDESKTLVGVYNYLIHCTKAPVPVNVFPKQFAQWKEGCYIEEPLFLNSKSNLSKVKFRAYIPNTESVAVVAEGEWTHLVKGEDGIWEGEVTLEQYRRRDAKISLNANFGVDTKYSTLLEYRV</sequence>
<gene>
    <name evidence="2" type="ORF">ACJMK2_005080</name>
</gene>
<dbReference type="PANTHER" id="PTHR47020">
    <property type="entry name" value="HILLARIN"/>
    <property type="match status" value="1"/>
</dbReference>
<keyword evidence="3" id="KW-1185">Reference proteome</keyword>
<accession>A0ABD3VNZ3</accession>
<evidence type="ECO:0000313" key="2">
    <source>
        <dbReference type="EMBL" id="KAL3863316.1"/>
    </source>
</evidence>
<dbReference type="Pfam" id="PF23265">
    <property type="entry name" value="Ig-like_KY"/>
    <property type="match status" value="1"/>
</dbReference>
<feature type="domain" description="KY-like immunoglobulin-like" evidence="1">
    <location>
        <begin position="15"/>
        <end position="127"/>
    </location>
</feature>
<evidence type="ECO:0000259" key="1">
    <source>
        <dbReference type="Pfam" id="PF23265"/>
    </source>
</evidence>
<comment type="caution">
    <text evidence="2">The sequence shown here is derived from an EMBL/GenBank/DDBJ whole genome shotgun (WGS) entry which is preliminary data.</text>
</comment>
<evidence type="ECO:0000313" key="3">
    <source>
        <dbReference type="Proteomes" id="UP001634394"/>
    </source>
</evidence>
<dbReference type="Proteomes" id="UP001634394">
    <property type="component" value="Unassembled WGS sequence"/>
</dbReference>
<reference evidence="2 3" key="1">
    <citation type="submission" date="2024-11" db="EMBL/GenBank/DDBJ databases">
        <title>Chromosome-level genome assembly of the freshwater bivalve Anodonta woodiana.</title>
        <authorList>
            <person name="Chen X."/>
        </authorList>
    </citation>
    <scope>NUCLEOTIDE SEQUENCE [LARGE SCALE GENOMIC DNA]</scope>
    <source>
        <strain evidence="2">MN2024</strain>
        <tissue evidence="2">Gills</tissue>
    </source>
</reference>
<protein>
    <recommendedName>
        <fullName evidence="1">KY-like immunoglobulin-like domain-containing protein</fullName>
    </recommendedName>
</protein>
<organism evidence="2 3">
    <name type="scientific">Sinanodonta woodiana</name>
    <name type="common">Chinese pond mussel</name>
    <name type="synonym">Anodonta woodiana</name>
    <dbReference type="NCBI Taxonomy" id="1069815"/>
    <lineage>
        <taxon>Eukaryota</taxon>
        <taxon>Metazoa</taxon>
        <taxon>Spiralia</taxon>
        <taxon>Lophotrochozoa</taxon>
        <taxon>Mollusca</taxon>
        <taxon>Bivalvia</taxon>
        <taxon>Autobranchia</taxon>
        <taxon>Heteroconchia</taxon>
        <taxon>Palaeoheterodonta</taxon>
        <taxon>Unionida</taxon>
        <taxon>Unionoidea</taxon>
        <taxon>Unionidae</taxon>
        <taxon>Unioninae</taxon>
        <taxon>Sinanodonta</taxon>
    </lineage>
</organism>
<name>A0ABD3VNZ3_SINWO</name>
<dbReference type="AlphaFoldDB" id="A0ABD3VNZ3"/>
<proteinExistence type="predicted"/>
<dbReference type="InterPro" id="IPR053041">
    <property type="entry name" value="Transglut-like_Superfamily_Mod"/>
</dbReference>
<dbReference type="PANTHER" id="PTHR47020:SF1">
    <property type="entry name" value="HILLARIN"/>
    <property type="match status" value="1"/>
</dbReference>
<dbReference type="InterPro" id="IPR056564">
    <property type="entry name" value="Ig-like_KY"/>
</dbReference>
<dbReference type="EMBL" id="JBJQND010000010">
    <property type="protein sequence ID" value="KAL3863316.1"/>
    <property type="molecule type" value="Genomic_DNA"/>
</dbReference>